<evidence type="ECO:0000256" key="1">
    <source>
        <dbReference type="SAM" id="MobiDB-lite"/>
    </source>
</evidence>
<dbReference type="Proteomes" id="UP000253647">
    <property type="component" value="Unassembled WGS sequence"/>
</dbReference>
<accession>A0A368XAL5</accession>
<keyword evidence="2" id="KW-0732">Signal</keyword>
<dbReference type="RefSeq" id="WP_114435239.1">
    <property type="nucleotide sequence ID" value="NZ_QPJI01000018.1"/>
</dbReference>
<organism evidence="3 4">
    <name type="scientific">Marinobacter nauticus</name>
    <name type="common">Marinobacter hydrocarbonoclasticus</name>
    <name type="synonym">Marinobacter aquaeolei</name>
    <dbReference type="NCBI Taxonomy" id="2743"/>
    <lineage>
        <taxon>Bacteria</taxon>
        <taxon>Pseudomonadati</taxon>
        <taxon>Pseudomonadota</taxon>
        <taxon>Gammaproteobacteria</taxon>
        <taxon>Pseudomonadales</taxon>
        <taxon>Marinobacteraceae</taxon>
        <taxon>Marinobacter</taxon>
    </lineage>
</organism>
<feature type="compositionally biased region" description="Polar residues" evidence="1">
    <location>
        <begin position="168"/>
        <end position="177"/>
    </location>
</feature>
<evidence type="ECO:0000313" key="4">
    <source>
        <dbReference type="Proteomes" id="UP000253647"/>
    </source>
</evidence>
<evidence type="ECO:0000256" key="2">
    <source>
        <dbReference type="SAM" id="SignalP"/>
    </source>
</evidence>
<feature type="region of interest" description="Disordered" evidence="1">
    <location>
        <begin position="165"/>
        <end position="195"/>
    </location>
</feature>
<feature type="chain" id="PRO_5016621953" evidence="2">
    <location>
        <begin position="19"/>
        <end position="195"/>
    </location>
</feature>
<reference evidence="3 4" key="1">
    <citation type="submission" date="2018-07" db="EMBL/GenBank/DDBJ databases">
        <title>Freshwater and sediment microbial communities from various areas in North America, analyzing microbe dynamics in response to fracking.</title>
        <authorList>
            <person name="Lamendella R."/>
        </authorList>
    </citation>
    <scope>NUCLEOTIDE SEQUENCE [LARGE SCALE GENOMIC DNA]</scope>
    <source>
        <strain evidence="3 4">105B</strain>
    </source>
</reference>
<feature type="signal peptide" evidence="2">
    <location>
        <begin position="1"/>
        <end position="18"/>
    </location>
</feature>
<comment type="caution">
    <text evidence="3">The sequence shown here is derived from an EMBL/GenBank/DDBJ whole genome shotgun (WGS) entry which is preliminary data.</text>
</comment>
<protein>
    <submittedName>
        <fullName evidence="3">Uncharacterized protein</fullName>
    </submittedName>
</protein>
<proteinExistence type="predicted"/>
<dbReference type="EMBL" id="QPJI01000018">
    <property type="protein sequence ID" value="RCW63467.1"/>
    <property type="molecule type" value="Genomic_DNA"/>
</dbReference>
<dbReference type="AlphaFoldDB" id="A0A368XAL5"/>
<name>A0A368XAL5_MARNT</name>
<evidence type="ECO:0000313" key="3">
    <source>
        <dbReference type="EMBL" id="RCW63467.1"/>
    </source>
</evidence>
<sequence length="195" mass="20384">MNPLLVLLFLLWSGFALAAAPASLPDELAEEAGMLGSILSGGRAVFYPESASYLPLSSLSGPGYSNGVAVLMTLGGWGGGATNNQYLALYAINDSIAGVSPVKTYRLLSVRHVGGKGDRLFTGVRETGKGLVLSGFSYAAEDPLCCPAKPLEVTFTFGERGELLPAASPTQPWQTANPMRPARSRLSPPPVADRS</sequence>
<gene>
    <name evidence="3" type="ORF">DET61_11819</name>
</gene>